<dbReference type="EMBL" id="BMWH01000021">
    <property type="protein sequence ID" value="GHA02110.1"/>
    <property type="molecule type" value="Genomic_DNA"/>
</dbReference>
<dbReference type="RefSeq" id="WP_229879895.1">
    <property type="nucleotide sequence ID" value="NZ_BMWH01000021.1"/>
</dbReference>
<accession>A0A918VK02</accession>
<dbReference type="AlphaFoldDB" id="A0A918VK02"/>
<evidence type="ECO:0000313" key="1">
    <source>
        <dbReference type="EMBL" id="GHA02110.1"/>
    </source>
</evidence>
<dbReference type="Proteomes" id="UP000623010">
    <property type="component" value="Unassembled WGS sequence"/>
</dbReference>
<proteinExistence type="predicted"/>
<reference evidence="1" key="1">
    <citation type="journal article" date="2014" name="Int. J. Syst. Evol. Microbiol.">
        <title>Complete genome sequence of Corynebacterium casei LMG S-19264T (=DSM 44701T), isolated from a smear-ripened cheese.</title>
        <authorList>
            <consortium name="US DOE Joint Genome Institute (JGI-PGF)"/>
            <person name="Walter F."/>
            <person name="Albersmeier A."/>
            <person name="Kalinowski J."/>
            <person name="Ruckert C."/>
        </authorList>
    </citation>
    <scope>NUCLEOTIDE SEQUENCE</scope>
    <source>
        <strain evidence="1">JCM 5016</strain>
    </source>
</reference>
<keyword evidence="2" id="KW-1185">Reference proteome</keyword>
<comment type="caution">
    <text evidence="1">The sequence shown here is derived from an EMBL/GenBank/DDBJ whole genome shotgun (WGS) entry which is preliminary data.</text>
</comment>
<gene>
    <name evidence="1" type="ORF">GCM10010389_46830</name>
</gene>
<sequence>MRVPESVRKSVNVLLCLAAMAGIGWSGKEIWEVLSGRRQIDEACAGLVPAGRVLALSPAGGTLSHRAADEGTIDLDAGLPQDCEIFSTEAGGRSGSHSGERWFFTGAVGAVGQGEELSPEGPWDEVVDPDGPYSDHTYPAQPLGGGIAGIVTDTGVTVEIPCAKGESNGRPVKALWARASFAEPQTPFSEHGRPTAHDRGILAETAVTTANRLAARLGCTERLPDPPEHIPALVEGPTPVAKAEGTCAWYRRSGLADHAPYADQVLESRTDPQVWDERCVLVLGRSRAHTLHDAHDGELPGVHRPDRPGRYFAAFHTYAGETALHIRLPSLDSDEAVAVEPGTAGRSGGEPVWWASSVCRGKPQIHTMTLSDGYAKVAAPAHEKVFRAYVDDVTARRGCTGVRFPAASAFRAD</sequence>
<name>A0A918VK02_9ACTN</name>
<protein>
    <submittedName>
        <fullName evidence="1">Uncharacterized protein</fullName>
    </submittedName>
</protein>
<organism evidence="1 2">
    <name type="scientific">Streptomyces echinoruber</name>
    <dbReference type="NCBI Taxonomy" id="68898"/>
    <lineage>
        <taxon>Bacteria</taxon>
        <taxon>Bacillati</taxon>
        <taxon>Actinomycetota</taxon>
        <taxon>Actinomycetes</taxon>
        <taxon>Kitasatosporales</taxon>
        <taxon>Streptomycetaceae</taxon>
        <taxon>Streptomyces</taxon>
    </lineage>
</organism>
<evidence type="ECO:0000313" key="2">
    <source>
        <dbReference type="Proteomes" id="UP000623010"/>
    </source>
</evidence>
<reference evidence="1" key="2">
    <citation type="submission" date="2020-09" db="EMBL/GenBank/DDBJ databases">
        <authorList>
            <person name="Sun Q."/>
            <person name="Ohkuma M."/>
        </authorList>
    </citation>
    <scope>NUCLEOTIDE SEQUENCE</scope>
    <source>
        <strain evidence="1">JCM 5016</strain>
    </source>
</reference>